<organism evidence="3 4">
    <name type="scientific">Phaeovibrio sulfidiphilus</name>
    <dbReference type="NCBI Taxonomy" id="1220600"/>
    <lineage>
        <taxon>Bacteria</taxon>
        <taxon>Pseudomonadati</taxon>
        <taxon>Pseudomonadota</taxon>
        <taxon>Alphaproteobacteria</taxon>
        <taxon>Rhodospirillales</taxon>
        <taxon>Rhodospirillaceae</taxon>
        <taxon>Phaeovibrio</taxon>
    </lineage>
</organism>
<reference evidence="3" key="1">
    <citation type="submission" date="2020-10" db="EMBL/GenBank/DDBJ databases">
        <title>Genome sequence of the unusual species of purple photosynthetic bacteria, Phaeovibrio sulfidiphilus DSM 23193, type strain.</title>
        <authorList>
            <person name="Kyndt J.A."/>
            <person name="Meyer T.E."/>
        </authorList>
    </citation>
    <scope>NUCLEOTIDE SEQUENCE</scope>
    <source>
        <strain evidence="3">DSM 23193</strain>
    </source>
</reference>
<dbReference type="InterPro" id="IPR021309">
    <property type="entry name" value="YgaP-like_TM"/>
</dbReference>
<dbReference type="RefSeq" id="WP_192533051.1">
    <property type="nucleotide sequence ID" value="NZ_JACZHT010000001.1"/>
</dbReference>
<evidence type="ECO:0000313" key="4">
    <source>
        <dbReference type="Proteomes" id="UP000631034"/>
    </source>
</evidence>
<dbReference type="Proteomes" id="UP000631034">
    <property type="component" value="Unassembled WGS sequence"/>
</dbReference>
<evidence type="ECO:0000313" key="3">
    <source>
        <dbReference type="EMBL" id="MBE1236176.1"/>
    </source>
</evidence>
<feature type="domain" description="Inner membrane protein YgaP-like transmembrane" evidence="2">
    <location>
        <begin position="1"/>
        <end position="63"/>
    </location>
</feature>
<feature type="transmembrane region" description="Helical" evidence="1">
    <location>
        <begin position="12"/>
        <end position="28"/>
    </location>
</feature>
<name>A0A8J6YMR6_9PROT</name>
<comment type="caution">
    <text evidence="3">The sequence shown here is derived from an EMBL/GenBank/DDBJ whole genome shotgun (WGS) entry which is preliminary data.</text>
</comment>
<keyword evidence="1" id="KW-1133">Transmembrane helix</keyword>
<evidence type="ECO:0000256" key="1">
    <source>
        <dbReference type="SAM" id="Phobius"/>
    </source>
</evidence>
<sequence length="70" mass="7784">MKQNLGSVDRLVRVVVGVAILSLFFVFPESQWRWAALIGIVPIFTAIMGNCMLYSMLGISTCKCSTDNRD</sequence>
<keyword evidence="1" id="KW-0812">Transmembrane</keyword>
<keyword evidence="1" id="KW-0472">Membrane</keyword>
<evidence type="ECO:0000259" key="2">
    <source>
        <dbReference type="Pfam" id="PF11127"/>
    </source>
</evidence>
<dbReference type="Pfam" id="PF11127">
    <property type="entry name" value="YgaP-like_TM"/>
    <property type="match status" value="1"/>
</dbReference>
<gene>
    <name evidence="3" type="ORF">IHV25_00695</name>
</gene>
<dbReference type="AlphaFoldDB" id="A0A8J6YMR6"/>
<protein>
    <submittedName>
        <fullName evidence="3">DUF2892 domain-containing protein</fullName>
    </submittedName>
</protein>
<feature type="transmembrane region" description="Helical" evidence="1">
    <location>
        <begin position="34"/>
        <end position="53"/>
    </location>
</feature>
<accession>A0A8J6YMR6</accession>
<proteinExistence type="predicted"/>
<keyword evidence="4" id="KW-1185">Reference proteome</keyword>
<dbReference type="EMBL" id="JACZHT010000001">
    <property type="protein sequence ID" value="MBE1236176.1"/>
    <property type="molecule type" value="Genomic_DNA"/>
</dbReference>